<proteinExistence type="predicted"/>
<sequence>MAVAAQGVVFAGCPLAAVAHRWRNLSSLHRGASISYRLSLQRDCAANIHTYTHSTLASRLAAGRYLIPTILQLRCSLPSPKWKG</sequence>
<reference evidence="1" key="1">
    <citation type="submission" date="2019-12" db="EMBL/GenBank/DDBJ databases">
        <title>An insight into the sialome of adult female Ixodes ricinus ticks feeding for 6 days.</title>
        <authorList>
            <person name="Perner J."/>
            <person name="Ribeiro J.M.C."/>
        </authorList>
    </citation>
    <scope>NUCLEOTIDE SEQUENCE</scope>
    <source>
        <strain evidence="1">Semi-engorged</strain>
        <tissue evidence="1">Salivary glands</tissue>
    </source>
</reference>
<name>A0A6B0U941_IXORI</name>
<dbReference type="EMBL" id="GIFC01003022">
    <property type="protein sequence ID" value="MXU85105.1"/>
    <property type="molecule type" value="Transcribed_RNA"/>
</dbReference>
<evidence type="ECO:0000313" key="1">
    <source>
        <dbReference type="EMBL" id="MXU85105.1"/>
    </source>
</evidence>
<accession>A0A6B0U941</accession>
<dbReference type="AlphaFoldDB" id="A0A6B0U941"/>
<protein>
    <submittedName>
        <fullName evidence="1">Putative secreted protein</fullName>
    </submittedName>
</protein>
<organism evidence="1">
    <name type="scientific">Ixodes ricinus</name>
    <name type="common">Common tick</name>
    <name type="synonym">Acarus ricinus</name>
    <dbReference type="NCBI Taxonomy" id="34613"/>
    <lineage>
        <taxon>Eukaryota</taxon>
        <taxon>Metazoa</taxon>
        <taxon>Ecdysozoa</taxon>
        <taxon>Arthropoda</taxon>
        <taxon>Chelicerata</taxon>
        <taxon>Arachnida</taxon>
        <taxon>Acari</taxon>
        <taxon>Parasitiformes</taxon>
        <taxon>Ixodida</taxon>
        <taxon>Ixodoidea</taxon>
        <taxon>Ixodidae</taxon>
        <taxon>Ixodinae</taxon>
        <taxon>Ixodes</taxon>
    </lineage>
</organism>